<keyword evidence="3" id="KW-1185">Reference proteome</keyword>
<gene>
    <name evidence="2" type="ORF">Pyn_17079</name>
</gene>
<proteinExistence type="predicted"/>
<dbReference type="Proteomes" id="UP000250321">
    <property type="component" value="Unassembled WGS sequence"/>
</dbReference>
<evidence type="ECO:0000313" key="2">
    <source>
        <dbReference type="EMBL" id="PQQ20972.1"/>
    </source>
</evidence>
<feature type="compositionally biased region" description="Basic and acidic residues" evidence="1">
    <location>
        <begin position="71"/>
        <end position="89"/>
    </location>
</feature>
<feature type="region of interest" description="Disordered" evidence="1">
    <location>
        <begin position="26"/>
        <end position="89"/>
    </location>
</feature>
<organism evidence="2 3">
    <name type="scientific">Prunus yedoensis var. nudiflora</name>
    <dbReference type="NCBI Taxonomy" id="2094558"/>
    <lineage>
        <taxon>Eukaryota</taxon>
        <taxon>Viridiplantae</taxon>
        <taxon>Streptophyta</taxon>
        <taxon>Embryophyta</taxon>
        <taxon>Tracheophyta</taxon>
        <taxon>Spermatophyta</taxon>
        <taxon>Magnoliopsida</taxon>
        <taxon>eudicotyledons</taxon>
        <taxon>Gunneridae</taxon>
        <taxon>Pentapetalae</taxon>
        <taxon>rosids</taxon>
        <taxon>fabids</taxon>
        <taxon>Rosales</taxon>
        <taxon>Rosaceae</taxon>
        <taxon>Amygdaloideae</taxon>
        <taxon>Amygdaleae</taxon>
        <taxon>Prunus</taxon>
    </lineage>
</organism>
<dbReference type="STRING" id="2094558.A0A314ZHH1"/>
<accession>A0A314ZHH1</accession>
<reference evidence="2 3" key="1">
    <citation type="submission" date="2018-02" db="EMBL/GenBank/DDBJ databases">
        <title>Draft genome of wild Prunus yedoensis var. nudiflora.</title>
        <authorList>
            <person name="Baek S."/>
            <person name="Kim J.-H."/>
            <person name="Choi K."/>
            <person name="Kim G.-B."/>
            <person name="Cho A."/>
            <person name="Jang H."/>
            <person name="Shin C.-H."/>
            <person name="Yu H.-J."/>
            <person name="Mun J.-H."/>
        </authorList>
    </citation>
    <scope>NUCLEOTIDE SEQUENCE [LARGE SCALE GENOMIC DNA]</scope>
    <source>
        <strain evidence="3">cv. Jeju island</strain>
        <tissue evidence="2">Leaf</tissue>
    </source>
</reference>
<protein>
    <submittedName>
        <fullName evidence="2">Uncharacterized protein</fullName>
    </submittedName>
</protein>
<evidence type="ECO:0000256" key="1">
    <source>
        <dbReference type="SAM" id="MobiDB-lite"/>
    </source>
</evidence>
<name>A0A314ZHH1_PRUYE</name>
<dbReference type="EMBL" id="PJQY01000022">
    <property type="protein sequence ID" value="PQQ20972.1"/>
    <property type="molecule type" value="Genomic_DNA"/>
</dbReference>
<evidence type="ECO:0000313" key="3">
    <source>
        <dbReference type="Proteomes" id="UP000250321"/>
    </source>
</evidence>
<dbReference type="AlphaFoldDB" id="A0A314ZHH1"/>
<comment type="caution">
    <text evidence="2">The sequence shown here is derived from an EMBL/GenBank/DDBJ whole genome shotgun (WGS) entry which is preliminary data.</text>
</comment>
<dbReference type="OrthoDB" id="1749856at2759"/>
<sequence>MEIEKAKKVLKEHEQALVDAIARLEDASDGESDEHTFSQRQPIDQERGWRKRQYDEMAEGRAVDGANGNKMTREGRIVSDDQRFEGDDI</sequence>
<feature type="compositionally biased region" description="Basic and acidic residues" evidence="1">
    <location>
        <begin position="33"/>
        <end position="62"/>
    </location>
</feature>